<dbReference type="GO" id="GO:0000272">
    <property type="term" value="P:polysaccharide catabolic process"/>
    <property type="evidence" value="ECO:0007669"/>
    <property type="project" value="UniProtKB-KW"/>
</dbReference>
<evidence type="ECO:0000259" key="2">
    <source>
        <dbReference type="PROSITE" id="PS51910"/>
    </source>
</evidence>
<comment type="caution">
    <text evidence="3">The sequence shown here is derived from an EMBL/GenBank/DDBJ whole genome shotgun (WGS) entry which is preliminary data.</text>
</comment>
<dbReference type="InterPro" id="IPR017853">
    <property type="entry name" value="GH"/>
</dbReference>
<keyword evidence="3" id="KW-0378">Hydrolase</keyword>
<dbReference type="EC" id="3.2.1.14" evidence="3"/>
<feature type="domain" description="GH18" evidence="2">
    <location>
        <begin position="1"/>
        <end position="149"/>
    </location>
</feature>
<protein>
    <submittedName>
        <fullName evidence="3">Chitinase</fullName>
        <ecNumber evidence="3">3.2.1.14</ecNumber>
    </submittedName>
</protein>
<dbReference type="InterPro" id="IPR001223">
    <property type="entry name" value="Glyco_hydro18_cat"/>
</dbReference>
<gene>
    <name evidence="3" type="primary">chiA_3</name>
    <name evidence="3" type="ORF">NCTC11694_03039</name>
</gene>
<dbReference type="AlphaFoldDB" id="A0A7H4M0B6"/>
<dbReference type="Pfam" id="PF00704">
    <property type="entry name" value="Glyco_hydro_18"/>
    <property type="match status" value="1"/>
</dbReference>
<reference evidence="3 4" key="1">
    <citation type="submission" date="2018-06" db="EMBL/GenBank/DDBJ databases">
        <authorList>
            <consortium name="Pathogen Informatics"/>
            <person name="Doyle S."/>
        </authorList>
    </citation>
    <scope>NUCLEOTIDE SEQUENCE [LARGE SCALE GENOMIC DNA]</scope>
    <source>
        <strain evidence="3 4">NCTC11694</strain>
    </source>
</reference>
<dbReference type="SUPFAM" id="SSF54556">
    <property type="entry name" value="Chitinase insertion domain"/>
    <property type="match status" value="1"/>
</dbReference>
<dbReference type="Proteomes" id="UP000255050">
    <property type="component" value="Unassembled WGS sequence"/>
</dbReference>
<keyword evidence="3" id="KW-0326">Glycosidase</keyword>
<dbReference type="EMBL" id="UGJR01000002">
    <property type="protein sequence ID" value="STR41842.1"/>
    <property type="molecule type" value="Genomic_DNA"/>
</dbReference>
<keyword evidence="1" id="KW-0119">Carbohydrate metabolism</keyword>
<dbReference type="SUPFAM" id="SSF51445">
    <property type="entry name" value="(Trans)glycosidases"/>
    <property type="match status" value="1"/>
</dbReference>
<dbReference type="Gene3D" id="3.10.50.10">
    <property type="match status" value="1"/>
</dbReference>
<proteinExistence type="predicted"/>
<name>A0A7H4M0B6_9ENTR</name>
<evidence type="ECO:0000313" key="3">
    <source>
        <dbReference type="EMBL" id="STR41842.1"/>
    </source>
</evidence>
<dbReference type="GO" id="GO:0008843">
    <property type="term" value="F:endochitinase activity"/>
    <property type="evidence" value="ECO:0007669"/>
    <property type="project" value="UniProtKB-EC"/>
</dbReference>
<evidence type="ECO:0000313" key="4">
    <source>
        <dbReference type="Proteomes" id="UP000255050"/>
    </source>
</evidence>
<keyword evidence="1" id="KW-0624">Polysaccharide degradation</keyword>
<accession>A0A7H4M0B6</accession>
<dbReference type="PROSITE" id="PS51910">
    <property type="entry name" value="GH18_2"/>
    <property type="match status" value="1"/>
</dbReference>
<dbReference type="InterPro" id="IPR029070">
    <property type="entry name" value="Chitinase_insertion_sf"/>
</dbReference>
<organism evidence="3 4">
    <name type="scientific">Klebsiella michiganensis</name>
    <dbReference type="NCBI Taxonomy" id="1134687"/>
    <lineage>
        <taxon>Bacteria</taxon>
        <taxon>Pseudomonadati</taxon>
        <taxon>Pseudomonadota</taxon>
        <taxon>Gammaproteobacteria</taxon>
        <taxon>Enterobacterales</taxon>
        <taxon>Enterobacteriaceae</taxon>
        <taxon>Klebsiella/Raoultella group</taxon>
        <taxon>Klebsiella</taxon>
    </lineage>
</organism>
<dbReference type="Gene3D" id="3.20.20.80">
    <property type="entry name" value="Glycosidases"/>
    <property type="match status" value="1"/>
</dbReference>
<evidence type="ECO:0000256" key="1">
    <source>
        <dbReference type="ARBA" id="ARBA00023326"/>
    </source>
</evidence>
<sequence>MDTVVGHLLSEGFPAERINIGYAAYTRNGRNAELESLSPLKGTYNPGTGTTVGSFESGTTEWYDIIYNYLDLENQKGRNGFNVYTDKVADADYLYNPDSKLFMSLDTPRTVKAKGEYAASLGLGALFTWTIDQDNGVLVNAAREGLAMK</sequence>